<protein>
    <submittedName>
        <fullName evidence="11">FtsX-like permease family protein</fullName>
    </submittedName>
</protein>
<dbReference type="EMBL" id="CP035758">
    <property type="protein sequence ID" value="QBD81893.1"/>
    <property type="molecule type" value="Genomic_DNA"/>
</dbReference>
<evidence type="ECO:0000256" key="3">
    <source>
        <dbReference type="ARBA" id="ARBA00022692"/>
    </source>
</evidence>
<comment type="subcellular location">
    <subcellularLocation>
        <location evidence="1">Cell membrane</location>
        <topology evidence="1">Multi-pass membrane protein</topology>
    </subcellularLocation>
</comment>
<evidence type="ECO:0000256" key="5">
    <source>
        <dbReference type="ARBA" id="ARBA00023136"/>
    </source>
</evidence>
<dbReference type="KEGG" id="kbs:EPA93_40330"/>
<evidence type="ECO:0000256" key="4">
    <source>
        <dbReference type="ARBA" id="ARBA00022989"/>
    </source>
</evidence>
<evidence type="ECO:0000256" key="6">
    <source>
        <dbReference type="ARBA" id="ARBA00038076"/>
    </source>
</evidence>
<keyword evidence="2" id="KW-1003">Cell membrane</keyword>
<organism evidence="11 12">
    <name type="scientific">Ktedonosporobacter rubrisoli</name>
    <dbReference type="NCBI Taxonomy" id="2509675"/>
    <lineage>
        <taxon>Bacteria</taxon>
        <taxon>Bacillati</taxon>
        <taxon>Chloroflexota</taxon>
        <taxon>Ktedonobacteria</taxon>
        <taxon>Ktedonobacterales</taxon>
        <taxon>Ktedonosporobacteraceae</taxon>
        <taxon>Ktedonosporobacter</taxon>
    </lineage>
</organism>
<keyword evidence="5 8" id="KW-0472">Membrane</keyword>
<keyword evidence="12" id="KW-1185">Reference proteome</keyword>
<dbReference type="GO" id="GO:0022857">
    <property type="term" value="F:transmembrane transporter activity"/>
    <property type="evidence" value="ECO:0007669"/>
    <property type="project" value="TreeGrafter"/>
</dbReference>
<evidence type="ECO:0000256" key="8">
    <source>
        <dbReference type="SAM" id="Phobius"/>
    </source>
</evidence>
<keyword evidence="3 8" id="KW-0812">Transmembrane</keyword>
<feature type="transmembrane region" description="Helical" evidence="8">
    <location>
        <begin position="339"/>
        <end position="363"/>
    </location>
</feature>
<feature type="transmembrane region" description="Helical" evidence="8">
    <location>
        <begin position="433"/>
        <end position="456"/>
    </location>
</feature>
<proteinExistence type="inferred from homology"/>
<gene>
    <name evidence="11" type="ORF">EPA93_40330</name>
</gene>
<evidence type="ECO:0000256" key="7">
    <source>
        <dbReference type="SAM" id="MobiDB-lite"/>
    </source>
</evidence>
<dbReference type="InterPro" id="IPR025857">
    <property type="entry name" value="MacB_PCD"/>
</dbReference>
<evidence type="ECO:0000256" key="1">
    <source>
        <dbReference type="ARBA" id="ARBA00004651"/>
    </source>
</evidence>
<dbReference type="GO" id="GO:0005886">
    <property type="term" value="C:plasma membrane"/>
    <property type="evidence" value="ECO:0007669"/>
    <property type="project" value="UniProtKB-SubCell"/>
</dbReference>
<evidence type="ECO:0000256" key="2">
    <source>
        <dbReference type="ARBA" id="ARBA00022475"/>
    </source>
</evidence>
<feature type="domain" description="MacB-like periplasmic core" evidence="10">
    <location>
        <begin position="81"/>
        <end position="299"/>
    </location>
</feature>
<dbReference type="Proteomes" id="UP000290365">
    <property type="component" value="Chromosome"/>
</dbReference>
<evidence type="ECO:0000259" key="10">
    <source>
        <dbReference type="Pfam" id="PF12704"/>
    </source>
</evidence>
<dbReference type="Pfam" id="PF12704">
    <property type="entry name" value="MacB_PCD"/>
    <property type="match status" value="1"/>
</dbReference>
<feature type="domain" description="ABC3 transporter permease C-terminal" evidence="9">
    <location>
        <begin position="343"/>
        <end position="466"/>
    </location>
</feature>
<feature type="region of interest" description="Disordered" evidence="7">
    <location>
        <begin position="1"/>
        <end position="36"/>
    </location>
</feature>
<dbReference type="InterPro" id="IPR003838">
    <property type="entry name" value="ABC3_permease_C"/>
</dbReference>
<evidence type="ECO:0000313" key="11">
    <source>
        <dbReference type="EMBL" id="QBD81893.1"/>
    </source>
</evidence>
<reference evidence="11 12" key="1">
    <citation type="submission" date="2019-01" db="EMBL/GenBank/DDBJ databases">
        <title>Ktedonosporobacter rubrisoli SCAWS-G2.</title>
        <authorList>
            <person name="Huang Y."/>
            <person name="Yan B."/>
        </authorList>
    </citation>
    <scope>NUCLEOTIDE SEQUENCE [LARGE SCALE GENOMIC DNA]</scope>
    <source>
        <strain evidence="11 12">SCAWS-G2</strain>
    </source>
</reference>
<sequence length="474" mass="50514">MSRSIRPRGTRLTRAPVTQSVPAVPPASATPSSSTAVELHQESALESLLRELRIEDKHQGSLLGSTLITSLEALWANRTRSLLTMLGIVIGIAAVIGSLTMTQGVGAYIDGVLQGFGSTTISIAPGAKSSGGVVSKQAFQSLTQRDLQSLRAIQHVTAVSPFVLPGQVQIVFGNQSWKTRVQGVSTDLQTIQNWQIADGLWFTKEQDTGGAAVAVLGDTVARNIFGASGVEPVGQQIRVRDQLFRVVGVLAPKGGFNQDDTVFVPYKAAQARLSGQDHFDQVQLSADSKDTIDQVVQNVKLTLEENHHIPKGVPDDFQIETLQQVLDQENQQMAAISTLFAGIAAISLTIGGVGIMNIMLVSVTERTREIGIRISIGARRADIRNQFLIESLVLCLLGGLLGMLLGTLIGWFMSTVLIGAFARGSGGSGAPFVITPGNLIMPFVVSAAIGVVFGLYPAIRASRLDPIIALRRPR</sequence>
<dbReference type="Pfam" id="PF02687">
    <property type="entry name" value="FtsX"/>
    <property type="match status" value="1"/>
</dbReference>
<dbReference type="PANTHER" id="PTHR30572">
    <property type="entry name" value="MEMBRANE COMPONENT OF TRANSPORTER-RELATED"/>
    <property type="match status" value="1"/>
</dbReference>
<feature type="compositionally biased region" description="Low complexity" evidence="7">
    <location>
        <begin position="15"/>
        <end position="36"/>
    </location>
</feature>
<keyword evidence="4 8" id="KW-1133">Transmembrane helix</keyword>
<dbReference type="AlphaFoldDB" id="A0A4P6K228"/>
<feature type="transmembrane region" description="Helical" evidence="8">
    <location>
        <begin position="82"/>
        <end position="101"/>
    </location>
</feature>
<evidence type="ECO:0000259" key="9">
    <source>
        <dbReference type="Pfam" id="PF02687"/>
    </source>
</evidence>
<feature type="transmembrane region" description="Helical" evidence="8">
    <location>
        <begin position="387"/>
        <end position="413"/>
    </location>
</feature>
<accession>A0A4P6K228</accession>
<dbReference type="OrthoDB" id="9770036at2"/>
<dbReference type="PANTHER" id="PTHR30572:SF4">
    <property type="entry name" value="ABC TRANSPORTER PERMEASE YTRF"/>
    <property type="match status" value="1"/>
</dbReference>
<comment type="similarity">
    <text evidence="6">Belongs to the ABC-4 integral membrane protein family.</text>
</comment>
<name>A0A4P6K228_KTERU</name>
<evidence type="ECO:0000313" key="12">
    <source>
        <dbReference type="Proteomes" id="UP000290365"/>
    </source>
</evidence>
<dbReference type="RefSeq" id="WP_129892954.1">
    <property type="nucleotide sequence ID" value="NZ_CP035758.1"/>
</dbReference>
<feature type="compositionally biased region" description="Basic residues" evidence="7">
    <location>
        <begin position="1"/>
        <end position="11"/>
    </location>
</feature>
<dbReference type="InterPro" id="IPR050250">
    <property type="entry name" value="Macrolide_Exporter_MacB"/>
</dbReference>